<feature type="region of interest" description="Disordered" evidence="1">
    <location>
        <begin position="1"/>
        <end position="46"/>
    </location>
</feature>
<dbReference type="KEGG" id="mrr:Moror_9243"/>
<evidence type="ECO:0000313" key="3">
    <source>
        <dbReference type="Proteomes" id="UP000017559"/>
    </source>
</evidence>
<feature type="region of interest" description="Disordered" evidence="1">
    <location>
        <begin position="201"/>
        <end position="220"/>
    </location>
</feature>
<accession>V2WTM4</accession>
<dbReference type="AlphaFoldDB" id="V2WTM4"/>
<feature type="compositionally biased region" description="Pro residues" evidence="1">
    <location>
        <begin position="67"/>
        <end position="76"/>
    </location>
</feature>
<dbReference type="EMBL" id="AWSO01001185">
    <property type="protein sequence ID" value="ESK84932.1"/>
    <property type="molecule type" value="Genomic_DNA"/>
</dbReference>
<evidence type="ECO:0000256" key="1">
    <source>
        <dbReference type="SAM" id="MobiDB-lite"/>
    </source>
</evidence>
<sequence>MNHPENEPLRANPPSPMQRSKHNYSPTSALQVPRPPYPEIPSQEPTPLQISIPLHMISSSEQDSPRFPDPPTPTTSPPLLYHTTQTLDDPTILVWDVEDNGMDNRVSLQEPRSRPLTPHIPGQIEGVFKTLNALYADWQITAPWTAQIMIAQYAEILHLDISLETAVTREGLKELQNEGIPAVICLLSTIRETMINGMTNSTATENAEDPERGPPSVDGFTVDIGESEGPRTFFFVGREPEFHGEWMIRQQSFSNVDVRA</sequence>
<feature type="region of interest" description="Disordered" evidence="1">
    <location>
        <begin position="59"/>
        <end position="80"/>
    </location>
</feature>
<gene>
    <name evidence="2" type="ORF">Moror_9243</name>
</gene>
<proteinExistence type="predicted"/>
<name>V2WTM4_MONRO</name>
<dbReference type="Proteomes" id="UP000017559">
    <property type="component" value="Unassembled WGS sequence"/>
</dbReference>
<keyword evidence="3" id="KW-1185">Reference proteome</keyword>
<comment type="caution">
    <text evidence="2">The sequence shown here is derived from an EMBL/GenBank/DDBJ whole genome shotgun (WGS) entry which is preliminary data.</text>
</comment>
<reference evidence="2 3" key="1">
    <citation type="journal article" date="2014" name="BMC Genomics">
        <title>Genome and secretome analysis of the hemibiotrophic fungal pathogen, Moniliophthora roreri, which causes frosty pod rot disease of cacao: mechanisms of the biotrophic and necrotrophic phases.</title>
        <authorList>
            <person name="Meinhardt L.W."/>
            <person name="Costa G.G.L."/>
            <person name="Thomazella D.P.T."/>
            <person name="Teixeira P.J.P.L."/>
            <person name="Carazzolle M.F."/>
            <person name="Schuster S.C."/>
            <person name="Carlson J.E."/>
            <person name="Guiltinan M.J."/>
            <person name="Mieczkowski P."/>
            <person name="Farmer A."/>
            <person name="Ramaraj T."/>
            <person name="Crozier J."/>
            <person name="Davis R.E."/>
            <person name="Shao J."/>
            <person name="Melnick R.L."/>
            <person name="Pereira G.A.G."/>
            <person name="Bailey B.A."/>
        </authorList>
    </citation>
    <scope>NUCLEOTIDE SEQUENCE [LARGE SCALE GENOMIC DNA]</scope>
    <source>
        <strain evidence="2 3">MCA 2997</strain>
    </source>
</reference>
<dbReference type="HOGENOM" id="CLU_072370_1_0_1"/>
<protein>
    <submittedName>
        <fullName evidence="2">Uncharacterized protein</fullName>
    </submittedName>
</protein>
<organism evidence="2 3">
    <name type="scientific">Moniliophthora roreri (strain MCA 2997)</name>
    <name type="common">Cocoa frosty pod rot fungus</name>
    <name type="synonym">Crinipellis roreri</name>
    <dbReference type="NCBI Taxonomy" id="1381753"/>
    <lineage>
        <taxon>Eukaryota</taxon>
        <taxon>Fungi</taxon>
        <taxon>Dikarya</taxon>
        <taxon>Basidiomycota</taxon>
        <taxon>Agaricomycotina</taxon>
        <taxon>Agaricomycetes</taxon>
        <taxon>Agaricomycetidae</taxon>
        <taxon>Agaricales</taxon>
        <taxon>Marasmiineae</taxon>
        <taxon>Marasmiaceae</taxon>
        <taxon>Moniliophthora</taxon>
    </lineage>
</organism>
<evidence type="ECO:0000313" key="2">
    <source>
        <dbReference type="EMBL" id="ESK84932.1"/>
    </source>
</evidence>